<evidence type="ECO:0000256" key="6">
    <source>
        <dbReference type="ARBA" id="ARBA00023136"/>
    </source>
</evidence>
<feature type="transmembrane region" description="Helical" evidence="7">
    <location>
        <begin position="20"/>
        <end position="38"/>
    </location>
</feature>
<evidence type="ECO:0000256" key="5">
    <source>
        <dbReference type="ARBA" id="ARBA00022989"/>
    </source>
</evidence>
<feature type="domain" description="VTT" evidence="8">
    <location>
        <begin position="73"/>
        <end position="189"/>
    </location>
</feature>
<gene>
    <name evidence="9" type="ORF">AVDCRST_MAG54-142</name>
</gene>
<evidence type="ECO:0000256" key="7">
    <source>
        <dbReference type="RuleBase" id="RU366058"/>
    </source>
</evidence>
<accession>A0A6J4H1T2</accession>
<dbReference type="AlphaFoldDB" id="A0A6J4H1T2"/>
<keyword evidence="5 7" id="KW-1133">Transmembrane helix</keyword>
<dbReference type="PANTHER" id="PTHR12677:SF59">
    <property type="entry name" value="GOLGI APPARATUS MEMBRANE PROTEIN TVP38-RELATED"/>
    <property type="match status" value="1"/>
</dbReference>
<evidence type="ECO:0000259" key="8">
    <source>
        <dbReference type="Pfam" id="PF09335"/>
    </source>
</evidence>
<evidence type="ECO:0000256" key="4">
    <source>
        <dbReference type="ARBA" id="ARBA00022692"/>
    </source>
</evidence>
<feature type="transmembrane region" description="Helical" evidence="7">
    <location>
        <begin position="169"/>
        <end position="188"/>
    </location>
</feature>
<evidence type="ECO:0000313" key="9">
    <source>
        <dbReference type="EMBL" id="CAA9211836.1"/>
    </source>
</evidence>
<proteinExistence type="inferred from homology"/>
<dbReference type="GO" id="GO:0005886">
    <property type="term" value="C:plasma membrane"/>
    <property type="evidence" value="ECO:0007669"/>
    <property type="project" value="UniProtKB-SubCell"/>
</dbReference>
<dbReference type="InterPro" id="IPR015414">
    <property type="entry name" value="TMEM64"/>
</dbReference>
<keyword evidence="3 7" id="KW-1003">Cell membrane</keyword>
<comment type="caution">
    <text evidence="7">Lacks conserved residue(s) required for the propagation of feature annotation.</text>
</comment>
<reference evidence="9" key="1">
    <citation type="submission" date="2020-02" db="EMBL/GenBank/DDBJ databases">
        <authorList>
            <person name="Meier V. D."/>
        </authorList>
    </citation>
    <scope>NUCLEOTIDE SEQUENCE</scope>
    <source>
        <strain evidence="9">AVDCRST_MAG54</strain>
    </source>
</reference>
<evidence type="ECO:0000256" key="3">
    <source>
        <dbReference type="ARBA" id="ARBA00022475"/>
    </source>
</evidence>
<protein>
    <recommendedName>
        <fullName evidence="7">TVP38/TMEM64 family membrane protein</fullName>
    </recommendedName>
</protein>
<dbReference type="EMBL" id="CADCTH010000022">
    <property type="protein sequence ID" value="CAA9211836.1"/>
    <property type="molecule type" value="Genomic_DNA"/>
</dbReference>
<evidence type="ECO:0000256" key="1">
    <source>
        <dbReference type="ARBA" id="ARBA00004651"/>
    </source>
</evidence>
<keyword evidence="6 7" id="KW-0472">Membrane</keyword>
<dbReference type="Pfam" id="PF09335">
    <property type="entry name" value="VTT_dom"/>
    <property type="match status" value="1"/>
</dbReference>
<comment type="similarity">
    <text evidence="2 7">Belongs to the TVP38/TMEM64 family.</text>
</comment>
<name>A0A6J4H1T2_9PSEU</name>
<dbReference type="InterPro" id="IPR032816">
    <property type="entry name" value="VTT_dom"/>
</dbReference>
<feature type="transmembrane region" description="Helical" evidence="7">
    <location>
        <begin position="88"/>
        <end position="110"/>
    </location>
</feature>
<comment type="subcellular location">
    <subcellularLocation>
        <location evidence="1 7">Cell membrane</location>
        <topology evidence="1 7">Multi-pass membrane protein</topology>
    </subcellularLocation>
</comment>
<feature type="transmembrane region" description="Helical" evidence="7">
    <location>
        <begin position="200"/>
        <end position="218"/>
    </location>
</feature>
<sequence>MPVVEASRPVPSPLRPGRARWYLLAGLLLAAVVVAFVVPLPTPLELRDRVEGLGTWAPVAFLLVHALVTTTPLPRTVFSLSAGVMFGPWLGLALCVVASTLSAAAAFAIARRLGGRAIDRLGPGRVRAAEARLSSRGLLSVTSARLVPAIPFAPLNYTFGVTSVRWRHYLVGTAIGLVPGTAAVVLLGDAATGSLSPASLAVFGVSGAIGIVGVLLCARGPRPGTEEPAEPD</sequence>
<evidence type="ECO:0000256" key="2">
    <source>
        <dbReference type="ARBA" id="ARBA00008640"/>
    </source>
</evidence>
<keyword evidence="4 7" id="KW-0812">Transmembrane</keyword>
<organism evidence="9">
    <name type="scientific">uncultured Actinomycetospora sp</name>
    <dbReference type="NCBI Taxonomy" id="1135996"/>
    <lineage>
        <taxon>Bacteria</taxon>
        <taxon>Bacillati</taxon>
        <taxon>Actinomycetota</taxon>
        <taxon>Actinomycetes</taxon>
        <taxon>Pseudonocardiales</taxon>
        <taxon>Pseudonocardiaceae</taxon>
        <taxon>Actinomycetospora</taxon>
        <taxon>environmental samples</taxon>
    </lineage>
</organism>
<dbReference type="PANTHER" id="PTHR12677">
    <property type="entry name" value="GOLGI APPARATUS MEMBRANE PROTEIN TVP38-RELATED"/>
    <property type="match status" value="1"/>
</dbReference>